<feature type="compositionally biased region" description="Polar residues" evidence="1">
    <location>
        <begin position="152"/>
        <end position="164"/>
    </location>
</feature>
<evidence type="ECO:0000313" key="3">
    <source>
        <dbReference type="WBParaSite" id="nRc.2.0.1.t25748-RA"/>
    </source>
</evidence>
<name>A0A915JI05_ROMCU</name>
<proteinExistence type="predicted"/>
<organism evidence="2 3">
    <name type="scientific">Romanomermis culicivorax</name>
    <name type="common">Nematode worm</name>
    <dbReference type="NCBI Taxonomy" id="13658"/>
    <lineage>
        <taxon>Eukaryota</taxon>
        <taxon>Metazoa</taxon>
        <taxon>Ecdysozoa</taxon>
        <taxon>Nematoda</taxon>
        <taxon>Enoplea</taxon>
        <taxon>Dorylaimia</taxon>
        <taxon>Mermithida</taxon>
        <taxon>Mermithoidea</taxon>
        <taxon>Mermithidae</taxon>
        <taxon>Romanomermis</taxon>
    </lineage>
</organism>
<keyword evidence="2" id="KW-1185">Reference proteome</keyword>
<feature type="region of interest" description="Disordered" evidence="1">
    <location>
        <begin position="152"/>
        <end position="173"/>
    </location>
</feature>
<evidence type="ECO:0000313" key="2">
    <source>
        <dbReference type="Proteomes" id="UP000887565"/>
    </source>
</evidence>
<accession>A0A915JI05</accession>
<dbReference type="WBParaSite" id="nRc.2.0.1.t25748-RA">
    <property type="protein sequence ID" value="nRc.2.0.1.t25748-RA"/>
    <property type="gene ID" value="nRc.2.0.1.g25748"/>
</dbReference>
<evidence type="ECO:0000256" key="1">
    <source>
        <dbReference type="SAM" id="MobiDB-lite"/>
    </source>
</evidence>
<sequence>MAMTGPASGLCICLLNIAYHHRKTVPIVILNIKKQYLLFAPDSTPGTKLTSRTKIPSDGLDVQEWRFNFHDEKYFWIEPVNDRRVVLQMSPSQPNAPLSLAPKRPASDASEQQFFLQGDTLRCAQEPNLVVASLEAPKAGQPTVVVLKTNNPSDSALQSWTPSTELWPKNNFA</sequence>
<dbReference type="AlphaFoldDB" id="A0A915JI05"/>
<protein>
    <submittedName>
        <fullName evidence="3">Ricin B lectin domain-containing protein</fullName>
    </submittedName>
</protein>
<dbReference type="Proteomes" id="UP000887565">
    <property type="component" value="Unplaced"/>
</dbReference>
<reference evidence="3" key="1">
    <citation type="submission" date="2022-11" db="UniProtKB">
        <authorList>
            <consortium name="WormBaseParasite"/>
        </authorList>
    </citation>
    <scope>IDENTIFICATION</scope>
</reference>